<gene>
    <name evidence="2" type="ORF">PBY51_018140</name>
</gene>
<dbReference type="EMBL" id="JAUZQC010000012">
    <property type="protein sequence ID" value="KAK5862779.1"/>
    <property type="molecule type" value="Genomic_DNA"/>
</dbReference>
<keyword evidence="3" id="KW-1185">Reference proteome</keyword>
<feature type="region of interest" description="Disordered" evidence="1">
    <location>
        <begin position="522"/>
        <end position="553"/>
    </location>
</feature>
<organism evidence="2 3">
    <name type="scientific">Eleginops maclovinus</name>
    <name type="common">Patagonian blennie</name>
    <name type="synonym">Eleginus maclovinus</name>
    <dbReference type="NCBI Taxonomy" id="56733"/>
    <lineage>
        <taxon>Eukaryota</taxon>
        <taxon>Metazoa</taxon>
        <taxon>Chordata</taxon>
        <taxon>Craniata</taxon>
        <taxon>Vertebrata</taxon>
        <taxon>Euteleostomi</taxon>
        <taxon>Actinopterygii</taxon>
        <taxon>Neopterygii</taxon>
        <taxon>Teleostei</taxon>
        <taxon>Neoteleostei</taxon>
        <taxon>Acanthomorphata</taxon>
        <taxon>Eupercaria</taxon>
        <taxon>Perciformes</taxon>
        <taxon>Notothenioidei</taxon>
        <taxon>Eleginopidae</taxon>
        <taxon>Eleginops</taxon>
    </lineage>
</organism>
<sequence length="597" mass="70348">MPDIMKQRELNKIRKQVEQEYRSEKATESDFKRQQALDIAKEKRFLQNGGVRNFNSHLLKEKIRKDNEALAADKREKERKADQQRRQREKETRQKLKDEMRQDEEEAIQECRRERLALRKEHVKETREKKLLGEKNKQHEKEERDKLRALDVQHQQELKHEKEKELKAKAKKLKFHKAEIVEKNCLKQREIEKLNKEETETKRVQIDRERVLQQREKEKSEKFTKKQVPKKILHEKLAAVKKQQAAEENQREKQKLSREVAEEDAKVAKRQKDKQEKRAAAEKSIATQRAEKEHENKQKDRVEKEESLDWLKKLKQSDRLSLEEKKQEVNRIRQRNIKYTEGLLSRIAEEQALSKQQEREEMYAARKREEEIAEEEEQFQQYMQWKGKDLSAAQKARHRILLNGEGVPGYFCRETDEPLPKLTNEPTRFTKRYRECNSLQQAMVDVKTFCLPPLPRTGFAVQYPNYSSKDAGEPLATKVNAGARRNPAVEEKIKLYREKDKFELTNKESSRLTVDLRPTHFPTIKTSGVGPAGRRSPPTGVESALPPITTKNAPAVKFPSSRMVLGDHTSVAGERLPRLATAQTKRIRRMQQTITLL</sequence>
<evidence type="ECO:0000256" key="1">
    <source>
        <dbReference type="SAM" id="MobiDB-lite"/>
    </source>
</evidence>
<accession>A0AAN7XL43</accession>
<dbReference type="GO" id="GO:0005879">
    <property type="term" value="C:axonemal microtubule"/>
    <property type="evidence" value="ECO:0007669"/>
    <property type="project" value="TreeGrafter"/>
</dbReference>
<proteinExistence type="predicted"/>
<dbReference type="PANTHER" id="PTHR28663">
    <property type="entry name" value="COILED-COIL DOMAIN-CONTAINING PROTEIN 173"/>
    <property type="match status" value="1"/>
</dbReference>
<reference evidence="2 3" key="2">
    <citation type="journal article" date="2023" name="Mol. Biol. Evol.">
        <title>Genomics of Secondarily Temperate Adaptation in the Only Non-Antarctic Icefish.</title>
        <authorList>
            <person name="Rivera-Colon A.G."/>
            <person name="Rayamajhi N."/>
            <person name="Minhas B.F."/>
            <person name="Madrigal G."/>
            <person name="Bilyk K.T."/>
            <person name="Yoon V."/>
            <person name="Hune M."/>
            <person name="Gregory S."/>
            <person name="Cheng C.H.C."/>
            <person name="Catchen J.M."/>
        </authorList>
    </citation>
    <scope>NUCLEOTIDE SEQUENCE [LARGE SCALE GENOMIC DNA]</scope>
    <source>
        <strain evidence="2">JMC-PN-2008</strain>
    </source>
</reference>
<reference evidence="2 3" key="1">
    <citation type="journal article" date="2023" name="Genes (Basel)">
        <title>Chromosome-Level Genome Assembly and Circadian Gene Repertoire of the Patagonia Blennie Eleginops maclovinus-The Closest Ancestral Proxy of Antarctic Cryonotothenioids.</title>
        <authorList>
            <person name="Cheng C.C."/>
            <person name="Rivera-Colon A.G."/>
            <person name="Minhas B.F."/>
            <person name="Wilson L."/>
            <person name="Rayamajhi N."/>
            <person name="Vargas-Chacoff L."/>
            <person name="Catchen J.M."/>
        </authorList>
    </citation>
    <scope>NUCLEOTIDE SEQUENCE [LARGE SCALE GENOMIC DNA]</scope>
    <source>
        <strain evidence="2">JMC-PN-2008</strain>
    </source>
</reference>
<dbReference type="InterPro" id="IPR039986">
    <property type="entry name" value="CFAP210"/>
</dbReference>
<feature type="region of interest" description="Disordered" evidence="1">
    <location>
        <begin position="63"/>
        <end position="106"/>
    </location>
</feature>
<feature type="compositionally biased region" description="Basic and acidic residues" evidence="1">
    <location>
        <begin position="289"/>
        <end position="308"/>
    </location>
</feature>
<feature type="region of interest" description="Disordered" evidence="1">
    <location>
        <begin position="239"/>
        <end position="308"/>
    </location>
</feature>
<name>A0AAN7XL43_ELEMC</name>
<dbReference type="Proteomes" id="UP001346869">
    <property type="component" value="Unassembled WGS sequence"/>
</dbReference>
<feature type="compositionally biased region" description="Basic and acidic residues" evidence="1">
    <location>
        <begin position="239"/>
        <end position="267"/>
    </location>
</feature>
<dbReference type="PANTHER" id="PTHR28663:SF1">
    <property type="entry name" value="CILIA- AND FLAGELLA- ASSOCIATED PROTEIN 210"/>
    <property type="match status" value="1"/>
</dbReference>
<dbReference type="AlphaFoldDB" id="A0AAN7XL43"/>
<feature type="compositionally biased region" description="Basic and acidic residues" evidence="1">
    <location>
        <begin position="63"/>
        <end position="100"/>
    </location>
</feature>
<feature type="region of interest" description="Disordered" evidence="1">
    <location>
        <begin position="122"/>
        <end position="162"/>
    </location>
</feature>
<protein>
    <submittedName>
        <fullName evidence="2">Uncharacterized protein</fullName>
    </submittedName>
</protein>
<evidence type="ECO:0000313" key="3">
    <source>
        <dbReference type="Proteomes" id="UP001346869"/>
    </source>
</evidence>
<comment type="caution">
    <text evidence="2">The sequence shown here is derived from an EMBL/GenBank/DDBJ whole genome shotgun (WGS) entry which is preliminary data.</text>
</comment>
<evidence type="ECO:0000313" key="2">
    <source>
        <dbReference type="EMBL" id="KAK5862779.1"/>
    </source>
</evidence>